<evidence type="ECO:0000313" key="2">
    <source>
        <dbReference type="EMBL" id="KAK3850604.1"/>
    </source>
</evidence>
<reference evidence="2" key="1">
    <citation type="submission" date="2023-10" db="EMBL/GenBank/DDBJ databases">
        <title>Genome assemblies of two species of porcelain crab, Petrolisthes cinctipes and Petrolisthes manimaculis (Anomura: Porcellanidae).</title>
        <authorList>
            <person name="Angst P."/>
        </authorList>
    </citation>
    <scope>NUCLEOTIDE SEQUENCE</scope>
    <source>
        <strain evidence="2">PB745_01</strain>
        <tissue evidence="2">Gill</tissue>
    </source>
</reference>
<comment type="caution">
    <text evidence="2">The sequence shown here is derived from an EMBL/GenBank/DDBJ whole genome shotgun (WGS) entry which is preliminary data.</text>
</comment>
<feature type="compositionally biased region" description="Basic and acidic residues" evidence="1">
    <location>
        <begin position="59"/>
        <end position="70"/>
    </location>
</feature>
<sequence length="130" mass="14626">MVICQVTLRAPNLPSIPGHILQSRIGGKIDIVSDFNGAGRSALSCKFQSRNRKYQADTNSDRRTDGRTDEYGTWGGVEISGCSERRIQNDAEFVFSMQRGFGWGGRQQQQQRPALLSPREYFSLNRTRVA</sequence>
<dbReference type="AlphaFoldDB" id="A0AAE1EFN4"/>
<keyword evidence="3" id="KW-1185">Reference proteome</keyword>
<dbReference type="EMBL" id="JAWQEG010008291">
    <property type="protein sequence ID" value="KAK3850604.1"/>
    <property type="molecule type" value="Genomic_DNA"/>
</dbReference>
<organism evidence="2 3">
    <name type="scientific">Petrolisthes cinctipes</name>
    <name type="common">Flat porcelain crab</name>
    <dbReference type="NCBI Taxonomy" id="88211"/>
    <lineage>
        <taxon>Eukaryota</taxon>
        <taxon>Metazoa</taxon>
        <taxon>Ecdysozoa</taxon>
        <taxon>Arthropoda</taxon>
        <taxon>Crustacea</taxon>
        <taxon>Multicrustacea</taxon>
        <taxon>Malacostraca</taxon>
        <taxon>Eumalacostraca</taxon>
        <taxon>Eucarida</taxon>
        <taxon>Decapoda</taxon>
        <taxon>Pleocyemata</taxon>
        <taxon>Anomura</taxon>
        <taxon>Galatheoidea</taxon>
        <taxon>Porcellanidae</taxon>
        <taxon>Petrolisthes</taxon>
    </lineage>
</organism>
<proteinExistence type="predicted"/>
<gene>
    <name evidence="2" type="ORF">Pcinc_042701</name>
</gene>
<name>A0AAE1EFN4_PETCI</name>
<dbReference type="Proteomes" id="UP001286313">
    <property type="component" value="Unassembled WGS sequence"/>
</dbReference>
<accession>A0AAE1EFN4</accession>
<evidence type="ECO:0000256" key="1">
    <source>
        <dbReference type="SAM" id="MobiDB-lite"/>
    </source>
</evidence>
<feature type="region of interest" description="Disordered" evidence="1">
    <location>
        <begin position="50"/>
        <end position="70"/>
    </location>
</feature>
<evidence type="ECO:0000313" key="3">
    <source>
        <dbReference type="Proteomes" id="UP001286313"/>
    </source>
</evidence>
<protein>
    <submittedName>
        <fullName evidence="2">Uncharacterized protein</fullName>
    </submittedName>
</protein>